<dbReference type="Gene3D" id="3.30.70.1320">
    <property type="entry name" value="Multidrug efflux transporter AcrB pore domain like"/>
    <property type="match status" value="2"/>
</dbReference>
<keyword evidence="2" id="KW-0812">Transmembrane</keyword>
<dbReference type="Gene3D" id="3.30.2090.10">
    <property type="entry name" value="Multidrug efflux transporter AcrB TolC docking domain, DN and DC subdomains"/>
    <property type="match status" value="3"/>
</dbReference>
<evidence type="ECO:0000313" key="4">
    <source>
        <dbReference type="Proteomes" id="UP000538292"/>
    </source>
</evidence>
<gene>
    <name evidence="3" type="ORF">H2C83_14710</name>
</gene>
<feature type="transmembrane region" description="Helical" evidence="2">
    <location>
        <begin position="630"/>
        <end position="657"/>
    </location>
</feature>
<sequence>MNWLTRFSLRNVAALLILVILVTGSGIYTATQLKMEAMPDINFPVIVAVTPYPGASPEDIAEKVTEPIEKEMMGIEGVDKVTSISADSTSVVVAQLGFDADLDKAQQQMKDGIDRMSLPEEVMDTTFNRFGFNTFPIINFTVTSDKKNIAGLERWINDVVKPELDSVDGVGEVKVKGEGPKAVYIRLKPQALKEHNLSLQQVRQMLASAQMSLPVGDLNEGAINMPVRVNQDITSVEELKNYELTVQPNITAGIQDAFNQFGQSMQSLGQAVGGLGQAVGGISQGLGQVSQGLGQVSQGLGQVSEGTRQLAKLQAHTQQVQAEIIGIQIELNKTMEELQKKPDNGQLQQQAAMLRGQLQAKQAELAYLGQQLQTMVSKMPQSSGEGLTKKSNSAQMPSSQGKISPALSGKPQMKDGKIQTVKLKEIATITESAEDNTLITRTNGKPSVNIEVIKNPDDNVVEVADQINEKLDQLAKTNKDVHFTMLFDQSKEVKESIHSMVREGLLGALFASLVILLFLRNIRMTLISVVSIPVSVLAALILLKQADITLNIMTLGGLTVAIGRVVDDSIVVIENIYRHLMKGVERTTEVIRLATREVASAITSSTMTTVAVFVPLSFINGIVGEVFYPFALTVAFALICSLLVAVTIVPVLAKLLVLRGKPIKKRQTHNQLAKQYKRALAWSLNHKKIVLVGSTLLLLASFALVPLIGTSFLPSDKEKAMNIELEMPSGTELDKTNRITQQIEQKLKQHEEVELITSTVGNLQGELMNNGSIGSANRATMFVTLADKTKIDSFLEQIRKELKSVDSGAVINVSEVNSISPAANSIEVSVTGASLDAIRKVSDQLAAKMEKVHGLVNVENNLSEQKELVTIEVDQSKAAKKGLVAQQVALSVRGLLHADTIFEIENGKQIQEVKLGLREEQLDSVKKVEEIEILSPAGEMVKLKEIASVKKEEGPVNIRKENGQLVATISGDVTIKDTGAVSRDIEEQIENTKLPNGVSVKLGGDAELMNESFADLGKSMIVAVGAVYVVMLIAFGEATAPFTILFSLPYAIIGGLIGLWISGQPISATALIGALMLIGIVVTNAIVFIDRVQQMRKRGLDTRSALIEAGGTRLRPILMTAFATIFALLPLALGYGEGTMMSQGLAVAVIGGLTSSTLLTLFIVPIVYLFFSGLQERLKEKWYGKKNAEV</sequence>
<keyword evidence="2" id="KW-0472">Membrane</keyword>
<feature type="transmembrane region" description="Helical" evidence="2">
    <location>
        <begin position="1042"/>
        <end position="1062"/>
    </location>
</feature>
<dbReference type="SUPFAM" id="SSF82693">
    <property type="entry name" value="Multidrug efflux transporter AcrB pore domain, PN1, PN2, PC1 and PC2 subdomains"/>
    <property type="match status" value="3"/>
</dbReference>
<feature type="region of interest" description="Disordered" evidence="1">
    <location>
        <begin position="377"/>
        <end position="413"/>
    </location>
</feature>
<accession>A0A7W1XV35</accession>
<dbReference type="PANTHER" id="PTHR32063">
    <property type="match status" value="1"/>
</dbReference>
<dbReference type="SUPFAM" id="SSF82866">
    <property type="entry name" value="Multidrug efflux transporter AcrB transmembrane domain"/>
    <property type="match status" value="2"/>
</dbReference>
<dbReference type="PANTHER" id="PTHR32063:SF0">
    <property type="entry name" value="SWARMING MOTILITY PROTEIN SWRC"/>
    <property type="match status" value="1"/>
</dbReference>
<dbReference type="GO" id="GO:0005886">
    <property type="term" value="C:plasma membrane"/>
    <property type="evidence" value="ECO:0007669"/>
    <property type="project" value="TreeGrafter"/>
</dbReference>
<feature type="transmembrane region" description="Helical" evidence="2">
    <location>
        <begin position="1117"/>
        <end position="1135"/>
    </location>
</feature>
<dbReference type="Gene3D" id="1.20.1640.10">
    <property type="entry name" value="Multidrug efflux transporter AcrB transmembrane domain"/>
    <property type="match status" value="3"/>
</dbReference>
<dbReference type="InterPro" id="IPR027463">
    <property type="entry name" value="AcrB_DN_DC_subdom"/>
</dbReference>
<protein>
    <submittedName>
        <fullName evidence="3">Efflux RND transporter permease subunit</fullName>
    </submittedName>
</protein>
<dbReference type="InterPro" id="IPR001036">
    <property type="entry name" value="Acrflvin-R"/>
</dbReference>
<evidence type="ECO:0000256" key="2">
    <source>
        <dbReference type="SAM" id="Phobius"/>
    </source>
</evidence>
<proteinExistence type="predicted"/>
<feature type="transmembrane region" description="Helical" evidence="2">
    <location>
        <begin position="1147"/>
        <end position="1171"/>
    </location>
</feature>
<dbReference type="Proteomes" id="UP000538292">
    <property type="component" value="Unassembled WGS sequence"/>
</dbReference>
<dbReference type="EMBL" id="JACEOL010000055">
    <property type="protein sequence ID" value="MBA4603535.1"/>
    <property type="molecule type" value="Genomic_DNA"/>
</dbReference>
<feature type="transmembrane region" description="Helical" evidence="2">
    <location>
        <begin position="1016"/>
        <end position="1035"/>
    </location>
</feature>
<dbReference type="GO" id="GO:0042910">
    <property type="term" value="F:xenobiotic transmembrane transporter activity"/>
    <property type="evidence" value="ECO:0007669"/>
    <property type="project" value="TreeGrafter"/>
</dbReference>
<keyword evidence="4" id="KW-1185">Reference proteome</keyword>
<dbReference type="AlphaFoldDB" id="A0A7W1XV35"/>
<name>A0A7W1XV35_9BACL</name>
<dbReference type="Gene3D" id="3.30.70.1440">
    <property type="entry name" value="Multidrug efflux transporter AcrB pore domain"/>
    <property type="match status" value="1"/>
</dbReference>
<dbReference type="Pfam" id="PF00873">
    <property type="entry name" value="ACR_tran"/>
    <property type="match status" value="2"/>
</dbReference>
<dbReference type="RefSeq" id="WP_181742006.1">
    <property type="nucleotide sequence ID" value="NZ_JACEOL010000055.1"/>
</dbReference>
<organism evidence="3 4">
    <name type="scientific">Thermoactinomyces mirandus</name>
    <dbReference type="NCBI Taxonomy" id="2756294"/>
    <lineage>
        <taxon>Bacteria</taxon>
        <taxon>Bacillati</taxon>
        <taxon>Bacillota</taxon>
        <taxon>Bacilli</taxon>
        <taxon>Bacillales</taxon>
        <taxon>Thermoactinomycetaceae</taxon>
        <taxon>Thermoactinomyces</taxon>
    </lineage>
</organism>
<feature type="compositionally biased region" description="Polar residues" evidence="1">
    <location>
        <begin position="377"/>
        <end position="402"/>
    </location>
</feature>
<reference evidence="3 4" key="1">
    <citation type="submission" date="2020-07" db="EMBL/GenBank/DDBJ databases">
        <title>Thermoactinomyces phylogeny.</title>
        <authorList>
            <person name="Dunlap C."/>
        </authorList>
    </citation>
    <scope>NUCLEOTIDE SEQUENCE [LARGE SCALE GENOMIC DNA]</scope>
    <source>
        <strain evidence="3 4">AMNI-1</strain>
    </source>
</reference>
<evidence type="ECO:0000256" key="1">
    <source>
        <dbReference type="SAM" id="MobiDB-lite"/>
    </source>
</evidence>
<keyword evidence="2" id="KW-1133">Transmembrane helix</keyword>
<comment type="caution">
    <text evidence="3">The sequence shown here is derived from an EMBL/GenBank/DDBJ whole genome shotgun (WGS) entry which is preliminary data.</text>
</comment>
<feature type="transmembrane region" description="Helical" evidence="2">
    <location>
        <begin position="526"/>
        <end position="543"/>
    </location>
</feature>
<dbReference type="Gene3D" id="3.30.70.1430">
    <property type="entry name" value="Multidrug efflux transporter AcrB pore domain"/>
    <property type="match status" value="2"/>
</dbReference>
<feature type="transmembrane region" description="Helical" evidence="2">
    <location>
        <begin position="689"/>
        <end position="713"/>
    </location>
</feature>
<feature type="transmembrane region" description="Helical" evidence="2">
    <location>
        <begin position="1068"/>
        <end position="1089"/>
    </location>
</feature>
<evidence type="ECO:0000313" key="3">
    <source>
        <dbReference type="EMBL" id="MBA4603535.1"/>
    </source>
</evidence>
<dbReference type="SUPFAM" id="SSF82714">
    <property type="entry name" value="Multidrug efflux transporter AcrB TolC docking domain, DN and DC subdomains"/>
    <property type="match status" value="2"/>
</dbReference>